<dbReference type="Proteomes" id="UP000027442">
    <property type="component" value="Unassembled WGS sequence"/>
</dbReference>
<dbReference type="PROSITE" id="PS51257">
    <property type="entry name" value="PROKAR_LIPOPROTEIN"/>
    <property type="match status" value="1"/>
</dbReference>
<reference evidence="2 3" key="1">
    <citation type="submission" date="2013-08" db="EMBL/GenBank/DDBJ databases">
        <authorList>
            <person name="Weinstock G."/>
            <person name="Sodergren E."/>
            <person name="Wylie T."/>
            <person name="Fulton L."/>
            <person name="Fulton R."/>
            <person name="Fronick C."/>
            <person name="O'Laughlin M."/>
            <person name="Godfrey J."/>
            <person name="Miner T."/>
            <person name="Herter B."/>
            <person name="Appelbaum E."/>
            <person name="Cordes M."/>
            <person name="Lek S."/>
            <person name="Wollam A."/>
            <person name="Pepin K.H."/>
            <person name="Palsikar V.B."/>
            <person name="Mitreva M."/>
            <person name="Wilson R.K."/>
        </authorList>
    </citation>
    <scope>NUCLEOTIDE SEQUENCE [LARGE SCALE GENOMIC DNA]</scope>
    <source>
        <strain evidence="2 3">ATCC 15930</strain>
    </source>
</reference>
<dbReference type="PATRIC" id="fig|1122985.7.peg.1456"/>
<dbReference type="RefSeq" id="WP_148295818.1">
    <property type="nucleotide sequence ID" value="NZ_KB899218.1"/>
</dbReference>
<name>A0A069QI90_HOYLO</name>
<keyword evidence="3" id="KW-1185">Reference proteome</keyword>
<organism evidence="2 3">
    <name type="scientific">Hoylesella loescheii DSM 19665 = JCM 12249 = ATCC 15930</name>
    <dbReference type="NCBI Taxonomy" id="1122985"/>
    <lineage>
        <taxon>Bacteria</taxon>
        <taxon>Pseudomonadati</taxon>
        <taxon>Bacteroidota</taxon>
        <taxon>Bacteroidia</taxon>
        <taxon>Bacteroidales</taxon>
        <taxon>Prevotellaceae</taxon>
        <taxon>Hoylesella</taxon>
    </lineage>
</organism>
<keyword evidence="1" id="KW-0732">Signal</keyword>
<dbReference type="HOGENOM" id="CLU_989927_0_0_10"/>
<evidence type="ECO:0000313" key="3">
    <source>
        <dbReference type="Proteomes" id="UP000027442"/>
    </source>
</evidence>
<sequence>MVKFKVLMATLTLLGGFLFAACDTENVRDTYTPTNQSISFEQKQLPQALSTNAEYLYEVKLLRVKSDGNYTAHYTLTTETADNFVDETQGSVSFESGQNAATIKVKATGMEKGKIYKAILALAESEKAQRDPAITTVFDTTSISIKCDYEWEKAGRVSFTDFTFSDDGATDTVVVEHGKGSNVYRLVEPYSVYRADGVKGADIEFKLDENHAASKDVGTFPLETTNALGYTMYWNPVKYPNYCALTSEGNVYTFTFLVAKGGKLYPGGKFTYKWFEGWPGQ</sequence>
<proteinExistence type="predicted"/>
<accession>A0A069QI90</accession>
<evidence type="ECO:0000256" key="1">
    <source>
        <dbReference type="SAM" id="SignalP"/>
    </source>
</evidence>
<gene>
    <name evidence="2" type="ORF">HMPREF1991_01398</name>
</gene>
<evidence type="ECO:0000313" key="2">
    <source>
        <dbReference type="EMBL" id="KDR52515.1"/>
    </source>
</evidence>
<protein>
    <submittedName>
        <fullName evidence="2">Uncharacterized protein</fullName>
    </submittedName>
</protein>
<feature type="signal peptide" evidence="1">
    <location>
        <begin position="1"/>
        <end position="20"/>
    </location>
</feature>
<dbReference type="EMBL" id="JNGW01000061">
    <property type="protein sequence ID" value="KDR52515.1"/>
    <property type="molecule type" value="Genomic_DNA"/>
</dbReference>
<dbReference type="AlphaFoldDB" id="A0A069QI90"/>
<comment type="caution">
    <text evidence="2">The sequence shown here is derived from an EMBL/GenBank/DDBJ whole genome shotgun (WGS) entry which is preliminary data.</text>
</comment>
<feature type="chain" id="PRO_5001665450" evidence="1">
    <location>
        <begin position="21"/>
        <end position="281"/>
    </location>
</feature>